<dbReference type="CDD" id="cd03801">
    <property type="entry name" value="GT4_PimA-like"/>
    <property type="match status" value="1"/>
</dbReference>
<dbReference type="RefSeq" id="WP_104388135.1">
    <property type="nucleotide sequence ID" value="NZ_PGEM01000083.1"/>
</dbReference>
<comment type="caution">
    <text evidence="3">The sequence shown here is derived from an EMBL/GenBank/DDBJ whole genome shotgun (WGS) entry which is preliminary data.</text>
</comment>
<dbReference type="InterPro" id="IPR001296">
    <property type="entry name" value="Glyco_trans_1"/>
</dbReference>
<proteinExistence type="predicted"/>
<protein>
    <submittedName>
        <fullName evidence="3">Uncharacterized protein</fullName>
    </submittedName>
</protein>
<organism evidence="3 4">
    <name type="scientific">Cuspidothrix issatschenkoi CHARLIE-1</name>
    <dbReference type="NCBI Taxonomy" id="2052836"/>
    <lineage>
        <taxon>Bacteria</taxon>
        <taxon>Bacillati</taxon>
        <taxon>Cyanobacteriota</taxon>
        <taxon>Cyanophyceae</taxon>
        <taxon>Nostocales</taxon>
        <taxon>Aphanizomenonaceae</taxon>
        <taxon>Cuspidothrix</taxon>
    </lineage>
</organism>
<evidence type="ECO:0000259" key="1">
    <source>
        <dbReference type="Pfam" id="PF00534"/>
    </source>
</evidence>
<dbReference type="OrthoDB" id="9813214at2"/>
<accession>A0A2S6CTK6</accession>
<dbReference type="PANTHER" id="PTHR45947">
    <property type="entry name" value="SULFOQUINOVOSYL TRANSFERASE SQD2"/>
    <property type="match status" value="1"/>
</dbReference>
<dbReference type="EMBL" id="PGEM01000083">
    <property type="protein sequence ID" value="PPJ63021.1"/>
    <property type="molecule type" value="Genomic_DNA"/>
</dbReference>
<dbReference type="PANTHER" id="PTHR45947:SF3">
    <property type="entry name" value="SULFOQUINOVOSYL TRANSFERASE SQD2"/>
    <property type="match status" value="1"/>
</dbReference>
<dbReference type="Proteomes" id="UP000239589">
    <property type="component" value="Unassembled WGS sequence"/>
</dbReference>
<dbReference type="Pfam" id="PF00534">
    <property type="entry name" value="Glycos_transf_1"/>
    <property type="match status" value="1"/>
</dbReference>
<evidence type="ECO:0000259" key="2">
    <source>
        <dbReference type="Pfam" id="PF13439"/>
    </source>
</evidence>
<dbReference type="GO" id="GO:0016757">
    <property type="term" value="F:glycosyltransferase activity"/>
    <property type="evidence" value="ECO:0007669"/>
    <property type="project" value="InterPro"/>
</dbReference>
<feature type="domain" description="Glycosyl transferase family 1" evidence="1">
    <location>
        <begin position="197"/>
        <end position="365"/>
    </location>
</feature>
<keyword evidence="4" id="KW-1185">Reference proteome</keyword>
<sequence length="396" mass="45266">MKILIISTLNLSHSNGGTVHFTSISQEFRRAGHILDAIIPSTNNQKIDQQIATKYFDKVIFSSNKLSKLLPISKTSINSLLQIFTVLQQNPNEYDWVYLRSNLLSFFVLLALKLRGFEKIVTEHNGWFVDELTMMGVYDWQQSIIKYLQIRDGKLANLVRTVVPNIKEKLIENGIDSQKIFVAGNGTDINFFQPKTRQEILKKLNLNPEYFYLGFIGDLEPWQGVEVAINAMSIIYDKYPETRLLVIGGGRKINYLNETYGNLEYIKFMGVVSYEQSNDYINCFDIALLPKQGLDDIGYSPIKLYAYAAAGRAILASDIKGIKELEPSKFLVLHQPGNSQDLAAKAIEMISNREKLSQMGIIAREYAEKHFSWQLVTDKIIQAMEKYNYNFPDISR</sequence>
<dbReference type="InterPro" id="IPR050194">
    <property type="entry name" value="Glycosyltransferase_grp1"/>
</dbReference>
<dbReference type="Pfam" id="PF13439">
    <property type="entry name" value="Glyco_transf_4"/>
    <property type="match status" value="1"/>
</dbReference>
<name>A0A2S6CTK6_9CYAN</name>
<evidence type="ECO:0000313" key="3">
    <source>
        <dbReference type="EMBL" id="PPJ63021.1"/>
    </source>
</evidence>
<evidence type="ECO:0000313" key="4">
    <source>
        <dbReference type="Proteomes" id="UP000239589"/>
    </source>
</evidence>
<reference evidence="3 4" key="1">
    <citation type="submission" date="2018-02" db="EMBL/GenBank/DDBJ databases">
        <title>Discovery of a pederin family compound in a non-symbiotic bloom-forming cyanobacterium.</title>
        <authorList>
            <person name="Kust A."/>
            <person name="Mares J."/>
            <person name="Jokela J."/>
            <person name="Urajova P."/>
            <person name="Hajek J."/>
            <person name="Saurav K."/>
            <person name="Voracova K."/>
            <person name="Fewer D.P."/>
            <person name="Haapaniemi E."/>
            <person name="Permi P."/>
            <person name="Rehakova K."/>
            <person name="Sivonen K."/>
            <person name="Hrouzek P."/>
        </authorList>
    </citation>
    <scope>NUCLEOTIDE SEQUENCE [LARGE SCALE GENOMIC DNA]</scope>
    <source>
        <strain evidence="3 4">CHARLIE-1</strain>
    </source>
</reference>
<dbReference type="InterPro" id="IPR028098">
    <property type="entry name" value="Glyco_trans_4-like_N"/>
</dbReference>
<gene>
    <name evidence="3" type="ORF">CUN59_12385</name>
</gene>
<dbReference type="SUPFAM" id="SSF53756">
    <property type="entry name" value="UDP-Glycosyltransferase/glycogen phosphorylase"/>
    <property type="match status" value="1"/>
</dbReference>
<dbReference type="AlphaFoldDB" id="A0A2S6CTK6"/>
<feature type="domain" description="Glycosyltransferase subfamily 4-like N-terminal" evidence="2">
    <location>
        <begin position="15"/>
        <end position="190"/>
    </location>
</feature>
<dbReference type="Gene3D" id="3.40.50.2000">
    <property type="entry name" value="Glycogen Phosphorylase B"/>
    <property type="match status" value="2"/>
</dbReference>